<keyword evidence="3" id="KW-0732">Signal</keyword>
<keyword evidence="6" id="KW-1185">Reference proteome</keyword>
<evidence type="ECO:0000259" key="4">
    <source>
        <dbReference type="Pfam" id="PF01471"/>
    </source>
</evidence>
<evidence type="ECO:0000256" key="3">
    <source>
        <dbReference type="SAM" id="SignalP"/>
    </source>
</evidence>
<feature type="signal peptide" evidence="3">
    <location>
        <begin position="1"/>
        <end position="23"/>
    </location>
</feature>
<dbReference type="InterPro" id="IPR036365">
    <property type="entry name" value="PGBD-like_sf"/>
</dbReference>
<evidence type="ECO:0000313" key="5">
    <source>
        <dbReference type="EMBL" id="MBJ3806797.1"/>
    </source>
</evidence>
<comment type="caution">
    <text evidence="5">The sequence shown here is derived from an EMBL/GenBank/DDBJ whole genome shotgun (WGS) entry which is preliminary data.</text>
</comment>
<feature type="chain" id="PRO_5045879133" evidence="3">
    <location>
        <begin position="24"/>
        <end position="359"/>
    </location>
</feature>
<dbReference type="InterPro" id="IPR002477">
    <property type="entry name" value="Peptidoglycan-bd-like"/>
</dbReference>
<dbReference type="Proteomes" id="UP000634780">
    <property type="component" value="Unassembled WGS sequence"/>
</dbReference>
<dbReference type="Pfam" id="PF01471">
    <property type="entry name" value="PG_binding_1"/>
    <property type="match status" value="1"/>
</dbReference>
<dbReference type="RefSeq" id="WP_190116140.1">
    <property type="nucleotide sequence ID" value="NZ_BMVR01000005.1"/>
</dbReference>
<feature type="domain" description="Peptidoglycan binding-like" evidence="4">
    <location>
        <begin position="127"/>
        <end position="176"/>
    </location>
</feature>
<dbReference type="InterPro" id="IPR036366">
    <property type="entry name" value="PGBDSf"/>
</dbReference>
<accession>A0ABS0X0T5</accession>
<keyword evidence="2" id="KW-0175">Coiled coil</keyword>
<dbReference type="PANTHER" id="PTHR32347">
    <property type="entry name" value="EFFLUX SYSTEM COMPONENT YKNX-RELATED"/>
    <property type="match status" value="1"/>
</dbReference>
<evidence type="ECO:0000256" key="2">
    <source>
        <dbReference type="ARBA" id="ARBA00023054"/>
    </source>
</evidence>
<dbReference type="Gene3D" id="1.10.101.10">
    <property type="entry name" value="PGBD-like superfamily/PGBD"/>
    <property type="match status" value="1"/>
</dbReference>
<organism evidence="5 6">
    <name type="scientific">Streptomyces flavofungini</name>
    <dbReference type="NCBI Taxonomy" id="68200"/>
    <lineage>
        <taxon>Bacteria</taxon>
        <taxon>Bacillati</taxon>
        <taxon>Actinomycetota</taxon>
        <taxon>Actinomycetes</taxon>
        <taxon>Kitasatosporales</taxon>
        <taxon>Streptomycetaceae</taxon>
        <taxon>Streptomyces</taxon>
    </lineage>
</organism>
<sequence>MRRRTAVLSTVVALLAVTGAGVAVTGHSGLMGDGGDDGGSTRSADLPPATAAVERGDLSSGTQVDGTLGYAKERKVNAGGAGILTRTPGTGDTIRRDGRLYEVNGVPVRLMYGTVPMYRTLKPGSEGEDVRQLELNLQALGYAAGLAVDDEYTAGTAAAVKRWQKAHERRQTGRVEPGDIAFSPAAVRVKSVAAAVGDQVSPGRPVLTTTASERVVRFQLEVSDGKLAKVGTKVEVSLPDGSTASGRVAAVGRTAKPGDDPADKTPKIPVTVSFNDPSDVSGFDQSPVTVNLTGETREGVLSVPVNALLALPGGGYGVQVVADGKARQVRVKLGMFGSGRVEVSGGGLRAGMKVGVPKI</sequence>
<gene>
    <name evidence="5" type="ORF">JGB26_06635</name>
</gene>
<dbReference type="InterPro" id="IPR050465">
    <property type="entry name" value="UPF0194_transport"/>
</dbReference>
<evidence type="ECO:0000256" key="1">
    <source>
        <dbReference type="ARBA" id="ARBA00004196"/>
    </source>
</evidence>
<dbReference type="SUPFAM" id="SSF47090">
    <property type="entry name" value="PGBD-like"/>
    <property type="match status" value="1"/>
</dbReference>
<comment type="subcellular location">
    <subcellularLocation>
        <location evidence="1">Cell envelope</location>
    </subcellularLocation>
</comment>
<dbReference type="Gene3D" id="2.40.420.20">
    <property type="match status" value="1"/>
</dbReference>
<name>A0ABS0X0T5_9ACTN</name>
<reference evidence="5 6" key="1">
    <citation type="submission" date="2020-12" db="EMBL/GenBank/DDBJ databases">
        <title>Streptomyces typhae sp. nov., a novel endophytic actinomycete isolated from the root of cattail pollen (Typha angustifolia L.).</title>
        <authorList>
            <person name="Peng C."/>
            <person name="Liu C."/>
        </authorList>
    </citation>
    <scope>NUCLEOTIDE SEQUENCE [LARGE SCALE GENOMIC DNA]</scope>
    <source>
        <strain evidence="5 6">JCM 4753</strain>
    </source>
</reference>
<proteinExistence type="predicted"/>
<dbReference type="EMBL" id="JAEKOZ010000003">
    <property type="protein sequence ID" value="MBJ3806797.1"/>
    <property type="molecule type" value="Genomic_DNA"/>
</dbReference>
<evidence type="ECO:0000313" key="6">
    <source>
        <dbReference type="Proteomes" id="UP000634780"/>
    </source>
</evidence>
<protein>
    <submittedName>
        <fullName evidence="5">Peptidoglycan-binding protein</fullName>
    </submittedName>
</protein>